<evidence type="ECO:0000313" key="12">
    <source>
        <dbReference type="Proteomes" id="UP000234530"/>
    </source>
</evidence>
<keyword evidence="3" id="KW-0050">Antiport</keyword>
<dbReference type="EMBL" id="CP025430">
    <property type="protein sequence ID" value="AUH64181.1"/>
    <property type="molecule type" value="Genomic_DNA"/>
</dbReference>
<feature type="transmembrane region" description="Helical" evidence="10">
    <location>
        <begin position="89"/>
        <end position="111"/>
    </location>
</feature>
<reference evidence="11 12" key="1">
    <citation type="journal article" date="2013" name="Antonie Van Leeuwenhoek">
        <title>Paracoccus zhejiangensis sp. nov., isolated from activated sludge in wastewater-treatment system.</title>
        <authorList>
            <person name="Wu Z.G."/>
            <person name="Zhang D.F."/>
            <person name="Liu Y.L."/>
            <person name="Wang F."/>
            <person name="Jiang X."/>
            <person name="Li C."/>
            <person name="Li S.P."/>
            <person name="Hong Q."/>
            <person name="Li W.J."/>
        </authorList>
    </citation>
    <scope>NUCLEOTIDE SEQUENCE [LARGE SCALE GENOMIC DNA]</scope>
    <source>
        <strain evidence="11 12">J6</strain>
    </source>
</reference>
<evidence type="ECO:0000256" key="4">
    <source>
        <dbReference type="ARBA" id="ARBA00022475"/>
    </source>
</evidence>
<feature type="transmembrane region" description="Helical" evidence="10">
    <location>
        <begin position="45"/>
        <end position="68"/>
    </location>
</feature>
<protein>
    <recommendedName>
        <fullName evidence="9">Multidrug-efflux transporter</fullName>
    </recommendedName>
</protein>
<evidence type="ECO:0000256" key="9">
    <source>
        <dbReference type="ARBA" id="ARBA00031636"/>
    </source>
</evidence>
<evidence type="ECO:0000256" key="7">
    <source>
        <dbReference type="ARBA" id="ARBA00023065"/>
    </source>
</evidence>
<dbReference type="AlphaFoldDB" id="A0A2H5EY02"/>
<dbReference type="KEGG" id="pzh:CX676_08460"/>
<feature type="transmembrane region" description="Helical" evidence="10">
    <location>
        <begin position="394"/>
        <end position="416"/>
    </location>
</feature>
<feature type="transmembrane region" description="Helical" evidence="10">
    <location>
        <begin position="351"/>
        <end position="373"/>
    </location>
</feature>
<dbReference type="InterPro" id="IPR002528">
    <property type="entry name" value="MATE_fam"/>
</dbReference>
<feature type="transmembrane region" description="Helical" evidence="10">
    <location>
        <begin position="272"/>
        <end position="294"/>
    </location>
</feature>
<organism evidence="11 12">
    <name type="scientific">Paracoccus zhejiangensis</name>
    <dbReference type="NCBI Taxonomy" id="1077935"/>
    <lineage>
        <taxon>Bacteria</taxon>
        <taxon>Pseudomonadati</taxon>
        <taxon>Pseudomonadota</taxon>
        <taxon>Alphaproteobacteria</taxon>
        <taxon>Rhodobacterales</taxon>
        <taxon>Paracoccaceae</taxon>
        <taxon>Paracoccus</taxon>
    </lineage>
</organism>
<keyword evidence="6 10" id="KW-1133">Transmembrane helix</keyword>
<feature type="transmembrane region" description="Helical" evidence="10">
    <location>
        <begin position="235"/>
        <end position="260"/>
    </location>
</feature>
<keyword evidence="5 10" id="KW-0812">Transmembrane</keyword>
<keyword evidence="8 10" id="KW-0472">Membrane</keyword>
<feature type="transmembrane region" description="Helical" evidence="10">
    <location>
        <begin position="160"/>
        <end position="180"/>
    </location>
</feature>
<evidence type="ECO:0000256" key="3">
    <source>
        <dbReference type="ARBA" id="ARBA00022449"/>
    </source>
</evidence>
<dbReference type="GO" id="GO:0006811">
    <property type="term" value="P:monoatomic ion transport"/>
    <property type="evidence" value="ECO:0007669"/>
    <property type="project" value="UniProtKB-KW"/>
</dbReference>
<dbReference type="PANTHER" id="PTHR43298">
    <property type="entry name" value="MULTIDRUG RESISTANCE PROTEIN NORM-RELATED"/>
    <property type="match status" value="1"/>
</dbReference>
<feature type="transmembrane region" description="Helical" evidence="10">
    <location>
        <begin position="315"/>
        <end position="339"/>
    </location>
</feature>
<feature type="transmembrane region" description="Helical" evidence="10">
    <location>
        <begin position="422"/>
        <end position="443"/>
    </location>
</feature>
<dbReference type="GO" id="GO:0005886">
    <property type="term" value="C:plasma membrane"/>
    <property type="evidence" value="ECO:0007669"/>
    <property type="project" value="UniProtKB-SubCell"/>
</dbReference>
<dbReference type="NCBIfam" id="TIGR00797">
    <property type="entry name" value="matE"/>
    <property type="match status" value="1"/>
</dbReference>
<evidence type="ECO:0000256" key="2">
    <source>
        <dbReference type="ARBA" id="ARBA00022448"/>
    </source>
</evidence>
<keyword evidence="7" id="KW-0406">Ion transport</keyword>
<keyword evidence="4" id="KW-1003">Cell membrane</keyword>
<dbReference type="RefSeq" id="WP_101752219.1">
    <property type="nucleotide sequence ID" value="NZ_CP025430.1"/>
</dbReference>
<keyword evidence="2" id="KW-0813">Transport</keyword>
<evidence type="ECO:0000256" key="10">
    <source>
        <dbReference type="SAM" id="Phobius"/>
    </source>
</evidence>
<evidence type="ECO:0000256" key="8">
    <source>
        <dbReference type="ARBA" id="ARBA00023136"/>
    </source>
</evidence>
<dbReference type="OrthoDB" id="9780160at2"/>
<name>A0A2H5EY02_9RHOB</name>
<gene>
    <name evidence="11" type="ORF">CX676_08460</name>
</gene>
<dbReference type="PANTHER" id="PTHR43298:SF2">
    <property type="entry name" value="FMN_FAD EXPORTER YEEO-RELATED"/>
    <property type="match status" value="1"/>
</dbReference>
<dbReference type="Proteomes" id="UP000234530">
    <property type="component" value="Chromosome"/>
</dbReference>
<accession>A0A2H5EY02</accession>
<sequence>MDIARLRPELTATLALGLPMIGSHVARMAIGVADTVMVGWYGVEALAALVLASSLYMLLFLLGGGYSIGGSGLIAGARARGDDVEVRRVTRMAIWLSMLHGLLMAPLMWWSGPILTFLGQQPQIAALAQDYLRIMMPAMPLVLGGMVINSYLSALGRPNAVMWITLAGLPLNVLLNWLLIFGNWGFPELGVAGSAIASLIVNGLQLVGLLAYALWLPEARRYRLMQRFWRPDWPFFFSVFRLGLPIGLAIVAEVALFAGSNVMMGWIGTTELAAHGIALQITSIAFMVHLGLSNAATIRAGEAFGRRDFAGLRDVAAAVILMSLGFAAVVIVIFILWPAPLVQLYLDQTDPSSGAILVVAVGLMIWAAMFQIADAMQVILQGLLRGVQDTQIPLYLAIVGYWAVGMTTSYVCAFTLGMGAPGLWAGLLAGLSVSAVLLYWRFYHGLRRGGWTRAAAAG</sequence>
<evidence type="ECO:0000256" key="5">
    <source>
        <dbReference type="ARBA" id="ARBA00022692"/>
    </source>
</evidence>
<feature type="transmembrane region" description="Helical" evidence="10">
    <location>
        <begin position="192"/>
        <end position="215"/>
    </location>
</feature>
<dbReference type="GO" id="GO:0042910">
    <property type="term" value="F:xenobiotic transmembrane transporter activity"/>
    <property type="evidence" value="ECO:0007669"/>
    <property type="project" value="InterPro"/>
</dbReference>
<dbReference type="GO" id="GO:0015297">
    <property type="term" value="F:antiporter activity"/>
    <property type="evidence" value="ECO:0007669"/>
    <property type="project" value="UniProtKB-KW"/>
</dbReference>
<dbReference type="PIRSF" id="PIRSF006603">
    <property type="entry name" value="DinF"/>
    <property type="match status" value="1"/>
</dbReference>
<comment type="subcellular location">
    <subcellularLocation>
        <location evidence="1">Cell inner membrane</location>
        <topology evidence="1">Multi-pass membrane protein</topology>
    </subcellularLocation>
</comment>
<dbReference type="InterPro" id="IPR048279">
    <property type="entry name" value="MdtK-like"/>
</dbReference>
<keyword evidence="12" id="KW-1185">Reference proteome</keyword>
<dbReference type="InterPro" id="IPR050222">
    <property type="entry name" value="MATE_MdtK"/>
</dbReference>
<feature type="transmembrane region" description="Helical" evidence="10">
    <location>
        <begin position="131"/>
        <end position="148"/>
    </location>
</feature>
<evidence type="ECO:0000256" key="1">
    <source>
        <dbReference type="ARBA" id="ARBA00004429"/>
    </source>
</evidence>
<evidence type="ECO:0000313" key="11">
    <source>
        <dbReference type="EMBL" id="AUH64181.1"/>
    </source>
</evidence>
<dbReference type="CDD" id="cd13131">
    <property type="entry name" value="MATE_NorM_like"/>
    <property type="match status" value="1"/>
</dbReference>
<dbReference type="Pfam" id="PF01554">
    <property type="entry name" value="MatE"/>
    <property type="match status" value="2"/>
</dbReference>
<evidence type="ECO:0000256" key="6">
    <source>
        <dbReference type="ARBA" id="ARBA00022989"/>
    </source>
</evidence>
<proteinExistence type="predicted"/>